<dbReference type="AlphaFoldDB" id="A0A1I8EW88"/>
<proteinExistence type="predicted"/>
<keyword evidence="1" id="KW-0472">Membrane</keyword>
<evidence type="ECO:0000256" key="1">
    <source>
        <dbReference type="SAM" id="Phobius"/>
    </source>
</evidence>
<dbReference type="WBParaSite" id="maker-PairedContig_5832-snap-gene-0.21-mRNA-1">
    <property type="protein sequence ID" value="maker-PairedContig_5832-snap-gene-0.21-mRNA-1"/>
    <property type="gene ID" value="maker-PairedContig_5832-snap-gene-0.21"/>
</dbReference>
<feature type="transmembrane region" description="Helical" evidence="1">
    <location>
        <begin position="18"/>
        <end position="36"/>
    </location>
</feature>
<protein>
    <submittedName>
        <fullName evidence="2">Uncharacterized protein</fullName>
    </submittedName>
</protein>
<organism evidence="2">
    <name type="scientific">Wuchereria bancrofti</name>
    <dbReference type="NCBI Taxonomy" id="6293"/>
    <lineage>
        <taxon>Eukaryota</taxon>
        <taxon>Metazoa</taxon>
        <taxon>Ecdysozoa</taxon>
        <taxon>Nematoda</taxon>
        <taxon>Chromadorea</taxon>
        <taxon>Rhabditida</taxon>
        <taxon>Spirurina</taxon>
        <taxon>Spiruromorpha</taxon>
        <taxon>Filarioidea</taxon>
        <taxon>Onchocercidae</taxon>
        <taxon>Wuchereria</taxon>
    </lineage>
</organism>
<sequence>MFILNGLWLNSSSRTNNHVVSVLLIIVVLCVTLTIVHSQQRQTFIDYDDNLYILIDEISVYTCRGAKNEIKLTEDDIDIVNEKGNRVYFIKAPGSYSLHFKKLVVTKDIGYLSGEIGVTLQVPIIEGPAGIRFDLPYTVVPETGILDQECDKHSGVVERGNRHRYCDICGLTAKLETDLNDKGHLFLPEVARGTEEKFAPVCNRIASNIYEFSRTINLPGRRELLAQINEKVQGLDGEIRQRLNKKRGRFQIFLNLISAEQPAIKQDDWFAKSTDCQCCWDDRDASCHGVLSFLYCSKEECKNNWARRCLHHTARIVACYTVEFNYRTTTSYADVIQFLKENNYPNQEAVVTSIPIIQRIPPHPPGIAEVKDIAQSLAERCVAKMPQRLTHLRRYCIIFWNDKLCCSHCPGNFLSLTDGSITYISDLILDMGIQSHRVIHIIIKTTQSSRLTRCFPITAVLMMYNETNSAKLKYTGMESIEIWDSIKNDPTSVTAKIEHLE</sequence>
<evidence type="ECO:0000313" key="2">
    <source>
        <dbReference type="WBParaSite" id="maker-PairedContig_5832-snap-gene-0.21-mRNA-1"/>
    </source>
</evidence>
<keyword evidence="1" id="KW-1133">Transmembrane helix</keyword>
<reference evidence="2" key="1">
    <citation type="submission" date="2016-11" db="UniProtKB">
        <authorList>
            <consortium name="WormBaseParasite"/>
        </authorList>
    </citation>
    <scope>IDENTIFICATION</scope>
    <source>
        <strain evidence="2">pt0022</strain>
    </source>
</reference>
<name>A0A1I8EW88_WUCBA</name>
<accession>A0A1I8EW88</accession>
<keyword evidence="1" id="KW-0812">Transmembrane</keyword>